<evidence type="ECO:0000313" key="1">
    <source>
        <dbReference type="EMBL" id="MCU4744607.1"/>
    </source>
</evidence>
<sequence>MATVEFEYAGYTIDIHGTGEVKVRSDGV</sequence>
<organism evidence="1 2">
    <name type="scientific">Natronoglomus mannanivorans</name>
    <dbReference type="NCBI Taxonomy" id="2979990"/>
    <lineage>
        <taxon>Archaea</taxon>
        <taxon>Methanobacteriati</taxon>
        <taxon>Methanobacteriota</taxon>
        <taxon>Stenosarchaea group</taxon>
        <taxon>Halobacteria</taxon>
        <taxon>Halobacteriales</taxon>
        <taxon>Natrialbaceae</taxon>
        <taxon>Natronoglomus</taxon>
    </lineage>
</organism>
<name>A0AAP3E4W1_9EURY</name>
<gene>
    <name evidence="1" type="ORF">OB960_24865</name>
</gene>
<dbReference type="AlphaFoldDB" id="A0AAP3E4W1"/>
<dbReference type="EMBL" id="JAOPKA010000034">
    <property type="protein sequence ID" value="MCU4744607.1"/>
    <property type="molecule type" value="Genomic_DNA"/>
</dbReference>
<comment type="caution">
    <text evidence="1">The sequence shown here is derived from an EMBL/GenBank/DDBJ whole genome shotgun (WGS) entry which is preliminary data.</text>
</comment>
<accession>A0AAP3E4W1</accession>
<dbReference type="Proteomes" id="UP001321018">
    <property type="component" value="Unassembled WGS sequence"/>
</dbReference>
<protein>
    <submittedName>
        <fullName evidence="1">Uncharacterized protein</fullName>
    </submittedName>
</protein>
<proteinExistence type="predicted"/>
<evidence type="ECO:0000313" key="2">
    <source>
        <dbReference type="Proteomes" id="UP001321018"/>
    </source>
</evidence>
<reference evidence="1" key="1">
    <citation type="submission" date="2022-09" db="EMBL/GenBank/DDBJ databases">
        <title>Enrichment on poylsaccharides allowed isolation of novel metabolic and taxonomic groups of Haloarchaea.</title>
        <authorList>
            <person name="Sorokin D.Y."/>
            <person name="Elcheninov A.G."/>
            <person name="Khizhniak T.V."/>
            <person name="Kolganova T.V."/>
            <person name="Kublanov I.V."/>
        </authorList>
    </citation>
    <scope>NUCLEOTIDE SEQUENCE</scope>
    <source>
        <strain evidence="1">AArc-xg1-1</strain>
    </source>
</reference>